<comment type="caution">
    <text evidence="1">The sequence shown here is derived from an EMBL/GenBank/DDBJ whole genome shotgun (WGS) entry which is preliminary data.</text>
</comment>
<proteinExistence type="predicted"/>
<dbReference type="SUPFAM" id="SSF52833">
    <property type="entry name" value="Thioredoxin-like"/>
    <property type="match status" value="1"/>
</dbReference>
<dbReference type="InterPro" id="IPR036249">
    <property type="entry name" value="Thioredoxin-like_sf"/>
</dbReference>
<dbReference type="EMBL" id="LBUY01000019">
    <property type="protein sequence ID" value="KKQ74790.1"/>
    <property type="molecule type" value="Genomic_DNA"/>
</dbReference>
<dbReference type="Pfam" id="PF14595">
    <property type="entry name" value="Thioredoxin_9"/>
    <property type="match status" value="1"/>
</dbReference>
<reference evidence="1 2" key="1">
    <citation type="journal article" date="2015" name="Nature">
        <title>rRNA introns, odd ribosomes, and small enigmatic genomes across a large radiation of phyla.</title>
        <authorList>
            <person name="Brown C.T."/>
            <person name="Hug L.A."/>
            <person name="Thomas B.C."/>
            <person name="Sharon I."/>
            <person name="Castelle C.J."/>
            <person name="Singh A."/>
            <person name="Wilkins M.J."/>
            <person name="Williams K.H."/>
            <person name="Banfield J.F."/>
        </authorList>
    </citation>
    <scope>NUCLEOTIDE SEQUENCE [LARGE SCALE GENOMIC DNA]</scope>
</reference>
<dbReference type="CDD" id="cd02947">
    <property type="entry name" value="TRX_family"/>
    <property type="match status" value="1"/>
</dbReference>
<evidence type="ECO:0000313" key="2">
    <source>
        <dbReference type="Proteomes" id="UP000034738"/>
    </source>
</evidence>
<dbReference type="Gene3D" id="3.40.30.10">
    <property type="entry name" value="Glutaredoxin"/>
    <property type="match status" value="1"/>
</dbReference>
<sequence>MKIIKIGAVWCNGCLVMKPRWAEIEKENTWLKTEYLDFDEDIEAVKKYNIESEKLPAFIFLDKDGNELFRLFGEIEKEKLLKIISENKDK</sequence>
<accession>A0A0G0KH15</accession>
<dbReference type="Proteomes" id="UP000034738">
    <property type="component" value="Unassembled WGS sequence"/>
</dbReference>
<organism evidence="1 2">
    <name type="scientific">Candidatus Woesebacteria bacterium GW2011_GWB1_38_5</name>
    <dbReference type="NCBI Taxonomy" id="1618568"/>
    <lineage>
        <taxon>Bacteria</taxon>
        <taxon>Candidatus Woeseibacteriota</taxon>
    </lineage>
</organism>
<evidence type="ECO:0000313" key="1">
    <source>
        <dbReference type="EMBL" id="KKQ74790.1"/>
    </source>
</evidence>
<name>A0A0G0KH15_9BACT</name>
<dbReference type="AlphaFoldDB" id="A0A0G0KH15"/>
<gene>
    <name evidence="1" type="ORF">US95_C0019G0023</name>
</gene>
<protein>
    <submittedName>
        <fullName evidence="1">Uncharacterized protein</fullName>
    </submittedName>
</protein>